<dbReference type="PANTHER" id="PTHR31639:SF256">
    <property type="entry name" value="OS07G0242900 PROTEIN"/>
    <property type="match status" value="1"/>
</dbReference>
<comment type="caution">
    <text evidence="2">The sequence shown here is derived from an EMBL/GenBank/DDBJ whole genome shotgun (WGS) entry which is preliminary data.</text>
</comment>
<dbReference type="SMART" id="SM00256">
    <property type="entry name" value="FBOX"/>
    <property type="match status" value="1"/>
</dbReference>
<dbReference type="AlphaFoldDB" id="A0A7J0HB57"/>
<accession>A0A7J0HB57</accession>
<evidence type="ECO:0000259" key="1">
    <source>
        <dbReference type="SMART" id="SM00256"/>
    </source>
</evidence>
<dbReference type="InterPro" id="IPR036047">
    <property type="entry name" value="F-box-like_dom_sf"/>
</dbReference>
<dbReference type="InterPro" id="IPR001810">
    <property type="entry name" value="F-box_dom"/>
</dbReference>
<proteinExistence type="predicted"/>
<sequence>MEYLPVEVIGNILSRLEAARDVLIASATCRKWRQARHKHLHTLSFSSADRPFDCLFSTSKLEILITETILQTTGIQDLYILMDHVYGFSAATVIAWLMYTRNTLRHLAYNVRTSSNVNFLDIFRRQKLEILVLANNTIREVEPHYHRFPFLKSVSLSYIRISATDLNLLLSTCPEIENLALVNPEITMSDDQFSAELSSPTLKRVYVKAVRLGKIRLQLEADSLEALYLKDCDLECFEFFGKGTLKCFKIDYVSLVQLDMGETMGNLAIVDVSNFTIMWSKFYQMISKSPKLRRLRLWDVVFGDEVNEVALEWLECNYPLWKPRAKPKGPTHGNNCRW</sequence>
<gene>
    <name evidence="2" type="ORF">Acr_28g0010210</name>
</gene>
<keyword evidence="3" id="KW-1185">Reference proteome</keyword>
<dbReference type="PANTHER" id="PTHR31639">
    <property type="entry name" value="F-BOX PROTEIN-LIKE"/>
    <property type="match status" value="1"/>
</dbReference>
<dbReference type="SUPFAM" id="SSF81383">
    <property type="entry name" value="F-box domain"/>
    <property type="match status" value="1"/>
</dbReference>
<dbReference type="SUPFAM" id="SSF52047">
    <property type="entry name" value="RNI-like"/>
    <property type="match status" value="1"/>
</dbReference>
<protein>
    <submittedName>
        <fullName evidence="2">F-box/RNI-like superfamily protein</fullName>
    </submittedName>
</protein>
<dbReference type="Proteomes" id="UP000585474">
    <property type="component" value="Unassembled WGS sequence"/>
</dbReference>
<dbReference type="InterPro" id="IPR032675">
    <property type="entry name" value="LRR_dom_sf"/>
</dbReference>
<dbReference type="Pfam" id="PF24758">
    <property type="entry name" value="LRR_At5g56370"/>
    <property type="match status" value="1"/>
</dbReference>
<name>A0A7J0HB57_9ERIC</name>
<dbReference type="InterPro" id="IPR055411">
    <property type="entry name" value="LRR_FXL15/At3g58940/PEG3-like"/>
</dbReference>
<organism evidence="2 3">
    <name type="scientific">Actinidia rufa</name>
    <dbReference type="NCBI Taxonomy" id="165716"/>
    <lineage>
        <taxon>Eukaryota</taxon>
        <taxon>Viridiplantae</taxon>
        <taxon>Streptophyta</taxon>
        <taxon>Embryophyta</taxon>
        <taxon>Tracheophyta</taxon>
        <taxon>Spermatophyta</taxon>
        <taxon>Magnoliopsida</taxon>
        <taxon>eudicotyledons</taxon>
        <taxon>Gunneridae</taxon>
        <taxon>Pentapetalae</taxon>
        <taxon>asterids</taxon>
        <taxon>Ericales</taxon>
        <taxon>Actinidiaceae</taxon>
        <taxon>Actinidia</taxon>
    </lineage>
</organism>
<dbReference type="OrthoDB" id="10277297at2759"/>
<reference evidence="2 3" key="1">
    <citation type="submission" date="2019-07" db="EMBL/GenBank/DDBJ databases">
        <title>De Novo Assembly of kiwifruit Actinidia rufa.</title>
        <authorList>
            <person name="Sugita-Konishi S."/>
            <person name="Sato K."/>
            <person name="Mori E."/>
            <person name="Abe Y."/>
            <person name="Kisaki G."/>
            <person name="Hamano K."/>
            <person name="Suezawa K."/>
            <person name="Otani M."/>
            <person name="Fukuda T."/>
            <person name="Manabe T."/>
            <person name="Gomi K."/>
            <person name="Tabuchi M."/>
            <person name="Akimitsu K."/>
            <person name="Kataoka I."/>
        </authorList>
    </citation>
    <scope>NUCLEOTIDE SEQUENCE [LARGE SCALE GENOMIC DNA]</scope>
    <source>
        <strain evidence="3">cv. Fuchu</strain>
    </source>
</reference>
<feature type="domain" description="F-box" evidence="1">
    <location>
        <begin position="4"/>
        <end position="45"/>
    </location>
</feature>
<dbReference type="Pfam" id="PF12937">
    <property type="entry name" value="F-box-like"/>
    <property type="match status" value="1"/>
</dbReference>
<evidence type="ECO:0000313" key="3">
    <source>
        <dbReference type="Proteomes" id="UP000585474"/>
    </source>
</evidence>
<dbReference type="Gene3D" id="1.20.1280.50">
    <property type="match status" value="1"/>
</dbReference>
<dbReference type="Gene3D" id="3.80.10.10">
    <property type="entry name" value="Ribonuclease Inhibitor"/>
    <property type="match status" value="1"/>
</dbReference>
<evidence type="ECO:0000313" key="2">
    <source>
        <dbReference type="EMBL" id="GFZ20316.1"/>
    </source>
</evidence>
<dbReference type="EMBL" id="BJWL01000028">
    <property type="protein sequence ID" value="GFZ20316.1"/>
    <property type="molecule type" value="Genomic_DNA"/>
</dbReference>